<evidence type="ECO:0000313" key="2">
    <source>
        <dbReference type="EMBL" id="CAD1840532.1"/>
    </source>
</evidence>
<sequence length="258" mass="29374">MSFMYRSSGGTLRSNSRLGCYTMELQEDLSFEEQPVKILAREVKKLRNRDIPYVKVLWNNHGEREATWELESALQECYPRLFQVGLEIFWKVVDSVPTYGSHLENCGLELVPKSLKIGFLVSSRVALRGLCTGTSCLLYRYTMLAVLVREPMYRYTDDFEANPSSGLAISSVVYRGFDLFLFSFLLFVGFPPLEKFGELVWSLIEDQTSTLEDLELVLELLERLDSKDSSSLSEIVRDSFAFEPSALAEARDHGKSVA</sequence>
<organism evidence="2">
    <name type="scientific">Ananas comosus var. bracteatus</name>
    <name type="common">red pineapple</name>
    <dbReference type="NCBI Taxonomy" id="296719"/>
    <lineage>
        <taxon>Eukaryota</taxon>
        <taxon>Viridiplantae</taxon>
        <taxon>Streptophyta</taxon>
        <taxon>Embryophyta</taxon>
        <taxon>Tracheophyta</taxon>
        <taxon>Spermatophyta</taxon>
        <taxon>Magnoliopsida</taxon>
        <taxon>Liliopsida</taxon>
        <taxon>Poales</taxon>
        <taxon>Bromeliaceae</taxon>
        <taxon>Bromelioideae</taxon>
        <taxon>Ananas</taxon>
    </lineage>
</organism>
<dbReference type="PANTHER" id="PTHR46148">
    <property type="entry name" value="CHROMO DOMAIN-CONTAINING PROTEIN"/>
    <property type="match status" value="1"/>
</dbReference>
<name>A0A6V7QBN8_ANACO</name>
<dbReference type="Pfam" id="PF00385">
    <property type="entry name" value="Chromo"/>
    <property type="match status" value="1"/>
</dbReference>
<dbReference type="InterPro" id="IPR023780">
    <property type="entry name" value="Chromo_domain"/>
</dbReference>
<proteinExistence type="predicted"/>
<dbReference type="AlphaFoldDB" id="A0A6V7QBN8"/>
<gene>
    <name evidence="2" type="ORF">CB5_LOCUS23743</name>
</gene>
<reference evidence="2" key="1">
    <citation type="submission" date="2020-07" db="EMBL/GenBank/DDBJ databases">
        <authorList>
            <person name="Lin J."/>
        </authorList>
    </citation>
    <scope>NUCLEOTIDE SEQUENCE</scope>
</reference>
<evidence type="ECO:0000259" key="1">
    <source>
        <dbReference type="Pfam" id="PF00385"/>
    </source>
</evidence>
<dbReference type="InterPro" id="IPR016197">
    <property type="entry name" value="Chromo-like_dom_sf"/>
</dbReference>
<dbReference type="PANTHER" id="PTHR46148:SF57">
    <property type="entry name" value="OS12G0499874 PROTEIN"/>
    <property type="match status" value="1"/>
</dbReference>
<protein>
    <recommendedName>
        <fullName evidence="1">Chromo domain-containing protein</fullName>
    </recommendedName>
</protein>
<feature type="domain" description="Chromo" evidence="1">
    <location>
        <begin position="35"/>
        <end position="83"/>
    </location>
</feature>
<accession>A0A6V7QBN8</accession>
<dbReference type="EMBL" id="LR862135">
    <property type="protein sequence ID" value="CAD1840532.1"/>
    <property type="molecule type" value="Genomic_DNA"/>
</dbReference>
<dbReference type="SUPFAM" id="SSF54160">
    <property type="entry name" value="Chromo domain-like"/>
    <property type="match status" value="1"/>
</dbReference>